<dbReference type="InParanoid" id="A0A5C3NMD0"/>
<dbReference type="Proteomes" id="UP000308197">
    <property type="component" value="Unassembled WGS sequence"/>
</dbReference>
<name>A0A5C3NMD0_9APHY</name>
<dbReference type="EMBL" id="ML213096">
    <property type="protein sequence ID" value="TFK77837.1"/>
    <property type="molecule type" value="Genomic_DNA"/>
</dbReference>
<dbReference type="AlphaFoldDB" id="A0A5C3NMD0"/>
<protein>
    <submittedName>
        <fullName evidence="1">Uncharacterized protein</fullName>
    </submittedName>
</protein>
<reference evidence="1 2" key="1">
    <citation type="journal article" date="2019" name="Nat. Ecol. Evol.">
        <title>Megaphylogeny resolves global patterns of mushroom evolution.</title>
        <authorList>
            <person name="Varga T."/>
            <person name="Krizsan K."/>
            <person name="Foldi C."/>
            <person name="Dima B."/>
            <person name="Sanchez-Garcia M."/>
            <person name="Sanchez-Ramirez S."/>
            <person name="Szollosi G.J."/>
            <person name="Szarkandi J.G."/>
            <person name="Papp V."/>
            <person name="Albert L."/>
            <person name="Andreopoulos W."/>
            <person name="Angelini C."/>
            <person name="Antonin V."/>
            <person name="Barry K.W."/>
            <person name="Bougher N.L."/>
            <person name="Buchanan P."/>
            <person name="Buyck B."/>
            <person name="Bense V."/>
            <person name="Catcheside P."/>
            <person name="Chovatia M."/>
            <person name="Cooper J."/>
            <person name="Damon W."/>
            <person name="Desjardin D."/>
            <person name="Finy P."/>
            <person name="Geml J."/>
            <person name="Haridas S."/>
            <person name="Hughes K."/>
            <person name="Justo A."/>
            <person name="Karasinski D."/>
            <person name="Kautmanova I."/>
            <person name="Kiss B."/>
            <person name="Kocsube S."/>
            <person name="Kotiranta H."/>
            <person name="LaButti K.M."/>
            <person name="Lechner B.E."/>
            <person name="Liimatainen K."/>
            <person name="Lipzen A."/>
            <person name="Lukacs Z."/>
            <person name="Mihaltcheva S."/>
            <person name="Morgado L.N."/>
            <person name="Niskanen T."/>
            <person name="Noordeloos M.E."/>
            <person name="Ohm R.A."/>
            <person name="Ortiz-Santana B."/>
            <person name="Ovrebo C."/>
            <person name="Racz N."/>
            <person name="Riley R."/>
            <person name="Savchenko A."/>
            <person name="Shiryaev A."/>
            <person name="Soop K."/>
            <person name="Spirin V."/>
            <person name="Szebenyi C."/>
            <person name="Tomsovsky M."/>
            <person name="Tulloss R.E."/>
            <person name="Uehling J."/>
            <person name="Grigoriev I.V."/>
            <person name="Vagvolgyi C."/>
            <person name="Papp T."/>
            <person name="Martin F.M."/>
            <person name="Miettinen O."/>
            <person name="Hibbett D.S."/>
            <person name="Nagy L.G."/>
        </authorList>
    </citation>
    <scope>NUCLEOTIDE SEQUENCE [LARGE SCALE GENOMIC DNA]</scope>
    <source>
        <strain evidence="1 2">HHB13444</strain>
    </source>
</reference>
<organism evidence="1 2">
    <name type="scientific">Polyporus arcularius HHB13444</name>
    <dbReference type="NCBI Taxonomy" id="1314778"/>
    <lineage>
        <taxon>Eukaryota</taxon>
        <taxon>Fungi</taxon>
        <taxon>Dikarya</taxon>
        <taxon>Basidiomycota</taxon>
        <taxon>Agaricomycotina</taxon>
        <taxon>Agaricomycetes</taxon>
        <taxon>Polyporales</taxon>
        <taxon>Polyporaceae</taxon>
        <taxon>Polyporus</taxon>
    </lineage>
</organism>
<evidence type="ECO:0000313" key="2">
    <source>
        <dbReference type="Proteomes" id="UP000308197"/>
    </source>
</evidence>
<evidence type="ECO:0000313" key="1">
    <source>
        <dbReference type="EMBL" id="TFK77837.1"/>
    </source>
</evidence>
<accession>A0A5C3NMD0</accession>
<gene>
    <name evidence="1" type="ORF">K466DRAFT_571228</name>
</gene>
<proteinExistence type="predicted"/>
<sequence length="227" mass="25676">MWHQVVSGSIALVKSPVGAPTPWKCGMGVVLTPVATKWLVLIDQQISRHRRWLQSPEPRTIYDDEMQGEVSLMRLSWLYRVPIIDEGCCVTAASMHRRCSSFCGSYTMIRQVDRMHILGISARVGGDVLTPRTVTHAHTSVHILIIAQMDHMAPWKRGVNSAHNANCQSPLMPTFRILSAHTQPSDCAHVRSLTVKVRPCKIGLRVPSTGEEWEWEWEFQQHPPQDI</sequence>
<keyword evidence="2" id="KW-1185">Reference proteome</keyword>